<dbReference type="Proteomes" id="UP000674938">
    <property type="component" value="Unassembled WGS sequence"/>
</dbReference>
<dbReference type="Gene3D" id="2.10.109.10">
    <property type="entry name" value="Umud Fragment, subunit A"/>
    <property type="match status" value="1"/>
</dbReference>
<dbReference type="SUPFAM" id="SSF51306">
    <property type="entry name" value="LexA/Signal peptidase"/>
    <property type="match status" value="1"/>
</dbReference>
<evidence type="ECO:0000259" key="4">
    <source>
        <dbReference type="Pfam" id="PF10502"/>
    </source>
</evidence>
<comment type="caution">
    <text evidence="5">The sequence shown here is derived from an EMBL/GenBank/DDBJ whole genome shotgun (WGS) entry which is preliminary data.</text>
</comment>
<keyword evidence="3 5" id="KW-0378">Hydrolase</keyword>
<keyword evidence="6" id="KW-1185">Reference proteome</keyword>
<dbReference type="GO" id="GO:0006465">
    <property type="term" value="P:signal peptide processing"/>
    <property type="evidence" value="ECO:0007669"/>
    <property type="project" value="InterPro"/>
</dbReference>
<dbReference type="CDD" id="cd06530">
    <property type="entry name" value="S26_SPase_I"/>
    <property type="match status" value="1"/>
</dbReference>
<dbReference type="InterPro" id="IPR036286">
    <property type="entry name" value="LexA/Signal_pep-like_sf"/>
</dbReference>
<evidence type="ECO:0000256" key="2">
    <source>
        <dbReference type="ARBA" id="ARBA00009370"/>
    </source>
</evidence>
<comment type="subcellular location">
    <subcellularLocation>
        <location evidence="1">Cell membrane</location>
        <topology evidence="1">Single-pass type II membrane protein</topology>
    </subcellularLocation>
    <subcellularLocation>
        <location evidence="3">Membrane</location>
        <topology evidence="3">Single-pass type II membrane protein</topology>
    </subcellularLocation>
</comment>
<dbReference type="InterPro" id="IPR019533">
    <property type="entry name" value="Peptidase_S26"/>
</dbReference>
<name>A0A940P7I4_9ENTE</name>
<dbReference type="AlphaFoldDB" id="A0A940P7I4"/>
<evidence type="ECO:0000313" key="6">
    <source>
        <dbReference type="Proteomes" id="UP000674938"/>
    </source>
</evidence>
<dbReference type="EMBL" id="JAEEGA010000005">
    <property type="protein sequence ID" value="MBP1041146.1"/>
    <property type="molecule type" value="Genomic_DNA"/>
</dbReference>
<organism evidence="5 6">
    <name type="scientific">Vagococcus allomyrinae</name>
    <dbReference type="NCBI Taxonomy" id="2794353"/>
    <lineage>
        <taxon>Bacteria</taxon>
        <taxon>Bacillati</taxon>
        <taxon>Bacillota</taxon>
        <taxon>Bacilli</taxon>
        <taxon>Lactobacillales</taxon>
        <taxon>Enterococcaceae</taxon>
        <taxon>Vagococcus</taxon>
    </lineage>
</organism>
<keyword evidence="3" id="KW-0645">Protease</keyword>
<reference evidence="5" key="1">
    <citation type="submission" date="2020-12" db="EMBL/GenBank/DDBJ databases">
        <title>Vagococcus allomyrinae sp. nov. and Enterococcus lavae sp. nov., isolated from the larvae of Allomyrina dichotoma.</title>
        <authorList>
            <person name="Lee S.D."/>
        </authorList>
    </citation>
    <scope>NUCLEOTIDE SEQUENCE</scope>
    <source>
        <strain evidence="5">BWB3-3</strain>
    </source>
</reference>
<dbReference type="Pfam" id="PF10502">
    <property type="entry name" value="Peptidase_S26"/>
    <property type="match status" value="1"/>
</dbReference>
<gene>
    <name evidence="5" type="primary">lepB</name>
    <name evidence="5" type="ORF">I6N95_09030</name>
</gene>
<dbReference type="InterPro" id="IPR000223">
    <property type="entry name" value="Pept_S26A_signal_pept_1"/>
</dbReference>
<proteinExistence type="inferred from homology"/>
<dbReference type="GO" id="GO:0005886">
    <property type="term" value="C:plasma membrane"/>
    <property type="evidence" value="ECO:0007669"/>
    <property type="project" value="UniProtKB-SubCell"/>
</dbReference>
<dbReference type="PANTHER" id="PTHR43390:SF1">
    <property type="entry name" value="CHLOROPLAST PROCESSING PEPTIDASE"/>
    <property type="match status" value="1"/>
</dbReference>
<dbReference type="NCBIfam" id="TIGR02227">
    <property type="entry name" value="sigpep_I_bact"/>
    <property type="match status" value="1"/>
</dbReference>
<evidence type="ECO:0000256" key="1">
    <source>
        <dbReference type="ARBA" id="ARBA00004401"/>
    </source>
</evidence>
<accession>A0A940P7I4</accession>
<protein>
    <recommendedName>
        <fullName evidence="3">Signal peptidase I</fullName>
        <ecNumber evidence="3">3.4.21.89</ecNumber>
    </recommendedName>
</protein>
<evidence type="ECO:0000313" key="5">
    <source>
        <dbReference type="EMBL" id="MBP1041146.1"/>
    </source>
</evidence>
<dbReference type="RefSeq" id="WP_209526811.1">
    <property type="nucleotide sequence ID" value="NZ_JAEEGA010000005.1"/>
</dbReference>
<sequence length="204" mass="23913">MKKKNHKKRYKRVSKRKKRGEYSLIKSKPINLRRLMVALVLWLLIMSAILSFFFSVTRIRGYSMIPNFRDKDIVLLNKNKPVKRFDVVKSDVGREQLAFFRVIGLPGDKVEYKNDNLFINDEQIDEKYLVDAINDAHKNGGIYTEDFTNQWLGDSPVVPLDSYLLLGDNRENVNDSRFYGYISADQIKGVITYRLLPFNRGQHF</sequence>
<dbReference type="PRINTS" id="PR00727">
    <property type="entry name" value="LEADERPTASE"/>
</dbReference>
<dbReference type="EC" id="3.4.21.89" evidence="3"/>
<comment type="catalytic activity">
    <reaction evidence="3">
        <text>Cleavage of hydrophobic, N-terminal signal or leader sequences from secreted and periplasmic proteins.</text>
        <dbReference type="EC" id="3.4.21.89"/>
    </reaction>
</comment>
<comment type="similarity">
    <text evidence="2 3">Belongs to the peptidase S26 family.</text>
</comment>
<dbReference type="PANTHER" id="PTHR43390">
    <property type="entry name" value="SIGNAL PEPTIDASE I"/>
    <property type="match status" value="1"/>
</dbReference>
<dbReference type="GO" id="GO:0009003">
    <property type="term" value="F:signal peptidase activity"/>
    <property type="evidence" value="ECO:0007669"/>
    <property type="project" value="UniProtKB-EC"/>
</dbReference>
<evidence type="ECO:0000256" key="3">
    <source>
        <dbReference type="RuleBase" id="RU362042"/>
    </source>
</evidence>
<dbReference type="GO" id="GO:0004252">
    <property type="term" value="F:serine-type endopeptidase activity"/>
    <property type="evidence" value="ECO:0007669"/>
    <property type="project" value="InterPro"/>
</dbReference>
<feature type="domain" description="Peptidase S26" evidence="4">
    <location>
        <begin position="33"/>
        <end position="193"/>
    </location>
</feature>